<evidence type="ECO:0000256" key="10">
    <source>
        <dbReference type="SAM" id="Phobius"/>
    </source>
</evidence>
<keyword evidence="5 10" id="KW-1133">Transmembrane helix</keyword>
<keyword evidence="11" id="KW-0969">Cilium</keyword>
<feature type="compositionally biased region" description="Pro residues" evidence="9">
    <location>
        <begin position="151"/>
        <end position="172"/>
    </location>
</feature>
<keyword evidence="3" id="KW-1003">Cell membrane</keyword>
<keyword evidence="11" id="KW-0966">Cell projection</keyword>
<dbReference type="OrthoDB" id="8456606at2"/>
<accession>A0A318T973</accession>
<keyword evidence="7" id="KW-0975">Bacterial flagellum</keyword>
<dbReference type="GO" id="GO:0044781">
    <property type="term" value="P:bacterial-type flagellum organization"/>
    <property type="evidence" value="ECO:0007669"/>
    <property type="project" value="InterPro"/>
</dbReference>
<dbReference type="EMBL" id="QJTI01000027">
    <property type="protein sequence ID" value="PYF00167.1"/>
    <property type="molecule type" value="Genomic_DNA"/>
</dbReference>
<feature type="compositionally biased region" description="Low complexity" evidence="9">
    <location>
        <begin position="290"/>
        <end position="301"/>
    </location>
</feature>
<dbReference type="InterPro" id="IPR022781">
    <property type="entry name" value="Flagellar_biosynth_FliO"/>
</dbReference>
<evidence type="ECO:0000256" key="5">
    <source>
        <dbReference type="ARBA" id="ARBA00022989"/>
    </source>
</evidence>
<comment type="subcellular location">
    <subcellularLocation>
        <location evidence="1">Bacterial flagellum basal body</location>
    </subcellularLocation>
    <subcellularLocation>
        <location evidence="2">Cell membrane</location>
    </subcellularLocation>
</comment>
<feature type="transmembrane region" description="Helical" evidence="10">
    <location>
        <begin position="6"/>
        <end position="25"/>
    </location>
</feature>
<comment type="caution">
    <text evidence="11">The sequence shown here is derived from an EMBL/GenBank/DDBJ whole genome shotgun (WGS) entry which is preliminary data.</text>
</comment>
<reference evidence="11 12" key="1">
    <citation type="submission" date="2018-06" db="EMBL/GenBank/DDBJ databases">
        <title>Genomic Encyclopedia of Archaeal and Bacterial Type Strains, Phase II (KMG-II): from individual species to whole genera.</title>
        <authorList>
            <person name="Goeker M."/>
        </authorList>
    </citation>
    <scope>NUCLEOTIDE SEQUENCE [LARGE SCALE GENOMIC DNA]</scope>
    <source>
        <strain evidence="11 12">JCM 11668</strain>
    </source>
</reference>
<sequence>MQSPVAFFFAFVAVLALIGLAAWLVRRFGGSRLGTNANRGRMPRLAVIDAAAVDGRRRLVLVRRDNVEHLLMIGGPSDIVIEPNIVRATQSRDQLPQRPVGAETAPRVAPLEANWEPEAAEPFEPQLPEPPPPLMPPAPMPSAPAPMASAPMPPAPPPMPPVPPRMQRPSRPPFAEEPRRPMPPAPEPRVSDSIAAIHPEPIPRPEEPRRPEPMLRPDPVLRPEPPLRPELSVRVEPAPRPEPQVRPEPRLDNTPSRQARPEQMMPRPPREPAFKGLRASERQSQPPVAPAAAAAAAAAAPTLSSADQNLADMAQRLEAALRRPMESARPAETAAEPRVGAPSVAPEAPARTQPDNAPQPPAADPSIKAGFESLEDEMASLLGRTKTPS</sequence>
<evidence type="ECO:0000256" key="1">
    <source>
        <dbReference type="ARBA" id="ARBA00004117"/>
    </source>
</evidence>
<evidence type="ECO:0000256" key="7">
    <source>
        <dbReference type="ARBA" id="ARBA00023143"/>
    </source>
</evidence>
<evidence type="ECO:0000256" key="2">
    <source>
        <dbReference type="ARBA" id="ARBA00004236"/>
    </source>
</evidence>
<feature type="region of interest" description="Disordered" evidence="9">
    <location>
        <begin position="90"/>
        <end position="109"/>
    </location>
</feature>
<dbReference type="Proteomes" id="UP000248148">
    <property type="component" value="Unassembled WGS sequence"/>
</dbReference>
<dbReference type="GO" id="GO:0009425">
    <property type="term" value="C:bacterial-type flagellum basal body"/>
    <property type="evidence" value="ECO:0007669"/>
    <property type="project" value="UniProtKB-SubCell"/>
</dbReference>
<feature type="compositionally biased region" description="Basic and acidic residues" evidence="9">
    <location>
        <begin position="201"/>
        <end position="251"/>
    </location>
</feature>
<evidence type="ECO:0000256" key="9">
    <source>
        <dbReference type="SAM" id="MobiDB-lite"/>
    </source>
</evidence>
<organism evidence="11 12">
    <name type="scientific">Rhodopseudomonas faecalis</name>
    <dbReference type="NCBI Taxonomy" id="99655"/>
    <lineage>
        <taxon>Bacteria</taxon>
        <taxon>Pseudomonadati</taxon>
        <taxon>Pseudomonadota</taxon>
        <taxon>Alphaproteobacteria</taxon>
        <taxon>Hyphomicrobiales</taxon>
        <taxon>Nitrobacteraceae</taxon>
        <taxon>Rhodopseudomonas</taxon>
    </lineage>
</organism>
<gene>
    <name evidence="11" type="ORF">BJ122_12726</name>
</gene>
<protein>
    <submittedName>
        <fullName evidence="11">Flagellar biosynthesis protein FliO</fullName>
    </submittedName>
</protein>
<keyword evidence="12" id="KW-1185">Reference proteome</keyword>
<feature type="region of interest" description="Disordered" evidence="9">
    <location>
        <begin position="121"/>
        <end position="389"/>
    </location>
</feature>
<dbReference type="InterPro" id="IPR052205">
    <property type="entry name" value="FliO/MopB"/>
</dbReference>
<dbReference type="GO" id="GO:0005886">
    <property type="term" value="C:plasma membrane"/>
    <property type="evidence" value="ECO:0007669"/>
    <property type="project" value="UniProtKB-SubCell"/>
</dbReference>
<proteinExistence type="inferred from homology"/>
<comment type="similarity">
    <text evidence="8">Belongs to the FliO/MopB family.</text>
</comment>
<dbReference type="PRINTS" id="PR01217">
    <property type="entry name" value="PRICHEXTENSN"/>
</dbReference>
<feature type="compositionally biased region" description="Pro residues" evidence="9">
    <location>
        <begin position="125"/>
        <end position="144"/>
    </location>
</feature>
<evidence type="ECO:0000256" key="3">
    <source>
        <dbReference type="ARBA" id="ARBA00022475"/>
    </source>
</evidence>
<dbReference type="AlphaFoldDB" id="A0A318T973"/>
<dbReference type="Pfam" id="PF04347">
    <property type="entry name" value="FliO"/>
    <property type="match status" value="1"/>
</dbReference>
<dbReference type="RefSeq" id="WP_110782344.1">
    <property type="nucleotide sequence ID" value="NZ_QJTI01000027.1"/>
</dbReference>
<keyword evidence="4 10" id="KW-0812">Transmembrane</keyword>
<name>A0A318T973_9BRAD</name>
<evidence type="ECO:0000256" key="8">
    <source>
        <dbReference type="ARBA" id="ARBA00037937"/>
    </source>
</evidence>
<evidence type="ECO:0000313" key="12">
    <source>
        <dbReference type="Proteomes" id="UP000248148"/>
    </source>
</evidence>
<keyword evidence="11" id="KW-0282">Flagellum</keyword>
<evidence type="ECO:0000256" key="6">
    <source>
        <dbReference type="ARBA" id="ARBA00023136"/>
    </source>
</evidence>
<evidence type="ECO:0000313" key="11">
    <source>
        <dbReference type="EMBL" id="PYF00167.1"/>
    </source>
</evidence>
<keyword evidence="6 10" id="KW-0472">Membrane</keyword>
<evidence type="ECO:0000256" key="4">
    <source>
        <dbReference type="ARBA" id="ARBA00022692"/>
    </source>
</evidence>
<dbReference type="PANTHER" id="PTHR38766">
    <property type="entry name" value="FLAGELLAR PROTEIN FLIO"/>
    <property type="match status" value="1"/>
</dbReference>
<dbReference type="PANTHER" id="PTHR38766:SF1">
    <property type="entry name" value="FLAGELLAR PROTEIN FLIO"/>
    <property type="match status" value="1"/>
</dbReference>
<feature type="compositionally biased region" description="Basic and acidic residues" evidence="9">
    <location>
        <begin position="268"/>
        <end position="281"/>
    </location>
</feature>